<dbReference type="Gene3D" id="3.40.190.80">
    <property type="match status" value="1"/>
</dbReference>
<evidence type="ECO:0000313" key="6">
    <source>
        <dbReference type="Proteomes" id="UP001596303"/>
    </source>
</evidence>
<dbReference type="PROSITE" id="PS00629">
    <property type="entry name" value="IMP_1"/>
    <property type="match status" value="1"/>
</dbReference>
<evidence type="ECO:0000313" key="5">
    <source>
        <dbReference type="EMBL" id="MFC6198731.1"/>
    </source>
</evidence>
<organism evidence="5 6">
    <name type="scientific">Ponticaulis profundi</name>
    <dbReference type="NCBI Taxonomy" id="2665222"/>
    <lineage>
        <taxon>Bacteria</taxon>
        <taxon>Pseudomonadati</taxon>
        <taxon>Pseudomonadota</taxon>
        <taxon>Alphaproteobacteria</taxon>
        <taxon>Hyphomonadales</taxon>
        <taxon>Hyphomonadaceae</taxon>
        <taxon>Ponticaulis</taxon>
    </lineage>
</organism>
<evidence type="ECO:0000256" key="3">
    <source>
        <dbReference type="ARBA" id="ARBA00022801"/>
    </source>
</evidence>
<dbReference type="SUPFAM" id="SSF56655">
    <property type="entry name" value="Carbohydrate phosphatase"/>
    <property type="match status" value="1"/>
</dbReference>
<keyword evidence="3" id="KW-0378">Hydrolase</keyword>
<dbReference type="Gene3D" id="3.30.540.10">
    <property type="entry name" value="Fructose-1,6-Bisphosphatase, subunit A, domain 1"/>
    <property type="match status" value="1"/>
</dbReference>
<keyword evidence="6" id="KW-1185">Reference proteome</keyword>
<evidence type="ECO:0000256" key="4">
    <source>
        <dbReference type="ARBA" id="ARBA00022842"/>
    </source>
</evidence>
<dbReference type="Proteomes" id="UP001596303">
    <property type="component" value="Unassembled WGS sequence"/>
</dbReference>
<proteinExistence type="inferred from homology"/>
<gene>
    <name evidence="5" type="ORF">ACFQDM_11605</name>
</gene>
<accession>A0ABW1SAZ3</accession>
<comment type="caution">
    <text evidence="5">The sequence shown here is derived from an EMBL/GenBank/DDBJ whole genome shotgun (WGS) entry which is preliminary data.</text>
</comment>
<dbReference type="InterPro" id="IPR020583">
    <property type="entry name" value="Inositol_monoP_metal-BS"/>
</dbReference>
<dbReference type="EMBL" id="JBHSSW010000013">
    <property type="protein sequence ID" value="MFC6198731.1"/>
    <property type="molecule type" value="Genomic_DNA"/>
</dbReference>
<dbReference type="Pfam" id="PF00459">
    <property type="entry name" value="Inositol_P"/>
    <property type="match status" value="1"/>
</dbReference>
<name>A0ABW1SAZ3_9PROT</name>
<dbReference type="InterPro" id="IPR000760">
    <property type="entry name" value="Inositol_monophosphatase-like"/>
</dbReference>
<evidence type="ECO:0000256" key="1">
    <source>
        <dbReference type="ARBA" id="ARBA00009759"/>
    </source>
</evidence>
<comment type="similarity">
    <text evidence="1">Belongs to the inositol monophosphatase superfamily.</text>
</comment>
<sequence length="272" mass="30044">MQDADYSADMTLLREAALEAGKIAMAYYCKSLKIWDKEPNHPVTEADLAVNTFLMETLRAARPDYGWLSEETLDTPDRLDRERVFVVDPIDGTRAFMNGDPHFCIALAVLENDQPVASVIYAPAHKELYEAYYGGGARMNGQTILASKRTNLVEGRLIADPGMFDHPGWPQVWPDLVHPEVKPNATAYRMALVADGRWDAVMVLGNKSDWDIVAATLIIREAGGKATCHNGVPFVFNQKVAAQQSLIAGGPVIHGLLVERCRHICLRKPGDS</sequence>
<dbReference type="PANTHER" id="PTHR20854">
    <property type="entry name" value="INOSITOL MONOPHOSPHATASE"/>
    <property type="match status" value="1"/>
</dbReference>
<dbReference type="PANTHER" id="PTHR20854:SF4">
    <property type="entry name" value="INOSITOL-1-MONOPHOSPHATASE-RELATED"/>
    <property type="match status" value="1"/>
</dbReference>
<keyword evidence="2" id="KW-0479">Metal-binding</keyword>
<evidence type="ECO:0000256" key="2">
    <source>
        <dbReference type="ARBA" id="ARBA00022723"/>
    </source>
</evidence>
<dbReference type="RefSeq" id="WP_377379209.1">
    <property type="nucleotide sequence ID" value="NZ_JBHSSW010000013.1"/>
</dbReference>
<dbReference type="PRINTS" id="PR00377">
    <property type="entry name" value="IMPHPHTASES"/>
</dbReference>
<keyword evidence="4" id="KW-0460">Magnesium</keyword>
<protein>
    <submittedName>
        <fullName evidence="5">Inositol monophosphatase family protein</fullName>
    </submittedName>
</protein>
<reference evidence="6" key="1">
    <citation type="journal article" date="2019" name="Int. J. Syst. Evol. Microbiol.">
        <title>The Global Catalogue of Microorganisms (GCM) 10K type strain sequencing project: providing services to taxonomists for standard genome sequencing and annotation.</title>
        <authorList>
            <consortium name="The Broad Institute Genomics Platform"/>
            <consortium name="The Broad Institute Genome Sequencing Center for Infectious Disease"/>
            <person name="Wu L."/>
            <person name="Ma J."/>
        </authorList>
    </citation>
    <scope>NUCLEOTIDE SEQUENCE [LARGE SCALE GENOMIC DNA]</scope>
    <source>
        <strain evidence="6">CGMCC-1.15741</strain>
    </source>
</reference>
<dbReference type="CDD" id="cd01638">
    <property type="entry name" value="CysQ"/>
    <property type="match status" value="1"/>
</dbReference>